<evidence type="ECO:0000313" key="1">
    <source>
        <dbReference type="EMBL" id="CAH3169425.1"/>
    </source>
</evidence>
<accession>A0AAU9Y603</accession>
<keyword evidence="2" id="KW-1185">Reference proteome</keyword>
<dbReference type="AlphaFoldDB" id="A0AAU9Y603"/>
<dbReference type="Gene3D" id="3.30.420.10">
    <property type="entry name" value="Ribonuclease H-like superfamily/Ribonuclease H"/>
    <property type="match status" value="1"/>
</dbReference>
<protein>
    <recommendedName>
        <fullName evidence="3">DNA-directed DNA polymerase</fullName>
    </recommendedName>
</protein>
<dbReference type="SUPFAM" id="SSF53098">
    <property type="entry name" value="Ribonuclease H-like"/>
    <property type="match status" value="1"/>
</dbReference>
<name>A0AAU9Y603_9CNID</name>
<gene>
    <name evidence="1" type="ORF">PMEA_00012356</name>
</gene>
<proteinExistence type="predicted"/>
<sequence>MLDSEKIRKKTTDKQRYKATLKQIRTPSQGDSIGKEITNALLSKFILGYFLDRYIKTNSASSHDAFHFTLQSDQFAHAQQSATFKVEEIMKNSERFENYMTTMANKLNSGESFKSSSKFTADLTFIRMPKGGKSGRQKALLGKRSMAEVLKKKHSVIQITNSDELCCARAICVAKAWIHKDEGDRQKIDYENARKCETVRSRMAYQLHEDAGVPLGACGHQELKKFQDFLAPDYQLKVMATSYPYMMVFVGPEAPHIIRLLLQKHDDSETGHYDTCTSYAATLKRHRKKKNPLASVYEEPPIFVYADFESMIAEDNTHIPVLVCALTSEDDTFETYYGENCTADFLNFLTQLTEDKYGDPREVICIFHNLKGYDSMFLQHQLVKEERKIEDIIAIGTKWLSFKVDESAKPMLGRNYYCSHGVEDRMLTGTWWYQVLRIHEAWHFHQTKESKVCLPRT</sequence>
<comment type="caution">
    <text evidence="1">The sequence shown here is derived from an EMBL/GenBank/DDBJ whole genome shotgun (WGS) entry which is preliminary data.</text>
</comment>
<evidence type="ECO:0000313" key="2">
    <source>
        <dbReference type="Proteomes" id="UP001159428"/>
    </source>
</evidence>
<dbReference type="InterPro" id="IPR036397">
    <property type="entry name" value="RNaseH_sf"/>
</dbReference>
<dbReference type="GO" id="GO:0003676">
    <property type="term" value="F:nucleic acid binding"/>
    <property type="evidence" value="ECO:0007669"/>
    <property type="project" value="InterPro"/>
</dbReference>
<dbReference type="Proteomes" id="UP001159428">
    <property type="component" value="Unassembled WGS sequence"/>
</dbReference>
<organism evidence="1 2">
    <name type="scientific">Pocillopora meandrina</name>
    <dbReference type="NCBI Taxonomy" id="46732"/>
    <lineage>
        <taxon>Eukaryota</taxon>
        <taxon>Metazoa</taxon>
        <taxon>Cnidaria</taxon>
        <taxon>Anthozoa</taxon>
        <taxon>Hexacorallia</taxon>
        <taxon>Scleractinia</taxon>
        <taxon>Astrocoeniina</taxon>
        <taxon>Pocilloporidae</taxon>
        <taxon>Pocillopora</taxon>
    </lineage>
</organism>
<reference evidence="1 2" key="1">
    <citation type="submission" date="2022-05" db="EMBL/GenBank/DDBJ databases">
        <authorList>
            <consortium name="Genoscope - CEA"/>
            <person name="William W."/>
        </authorList>
    </citation>
    <scope>NUCLEOTIDE SEQUENCE [LARGE SCALE GENOMIC DNA]</scope>
</reference>
<evidence type="ECO:0008006" key="3">
    <source>
        <dbReference type="Google" id="ProtNLM"/>
    </source>
</evidence>
<dbReference type="InterPro" id="IPR012337">
    <property type="entry name" value="RNaseH-like_sf"/>
</dbReference>
<dbReference type="EMBL" id="CALNXJ010000210">
    <property type="protein sequence ID" value="CAH3169425.1"/>
    <property type="molecule type" value="Genomic_DNA"/>
</dbReference>